<dbReference type="Proteomes" id="UP000245626">
    <property type="component" value="Unassembled WGS sequence"/>
</dbReference>
<evidence type="ECO:0000313" key="1">
    <source>
        <dbReference type="EMBL" id="PWN52115.1"/>
    </source>
</evidence>
<accession>A0ACD0P201</accession>
<sequence>MMEGCLQPDISPIGDWAPIMNWPVIHLPPAISTITTTTPTTSPQSRSKSQQPPKKEKQRRLGLAGVLERAASW</sequence>
<evidence type="ECO:0000313" key="2">
    <source>
        <dbReference type="Proteomes" id="UP000245626"/>
    </source>
</evidence>
<gene>
    <name evidence="1" type="ORF">IE53DRAFT_367491</name>
</gene>
<dbReference type="EMBL" id="KZ819796">
    <property type="protein sequence ID" value="PWN52115.1"/>
    <property type="molecule type" value="Genomic_DNA"/>
</dbReference>
<organism evidence="1 2">
    <name type="scientific">Violaceomyces palustris</name>
    <dbReference type="NCBI Taxonomy" id="1673888"/>
    <lineage>
        <taxon>Eukaryota</taxon>
        <taxon>Fungi</taxon>
        <taxon>Dikarya</taxon>
        <taxon>Basidiomycota</taxon>
        <taxon>Ustilaginomycotina</taxon>
        <taxon>Ustilaginomycetes</taxon>
        <taxon>Violaceomycetales</taxon>
        <taxon>Violaceomycetaceae</taxon>
        <taxon>Violaceomyces</taxon>
    </lineage>
</organism>
<protein>
    <submittedName>
        <fullName evidence="1">Uncharacterized protein</fullName>
    </submittedName>
</protein>
<name>A0ACD0P201_9BASI</name>
<keyword evidence="2" id="KW-1185">Reference proteome</keyword>
<proteinExistence type="predicted"/>
<reference evidence="1 2" key="1">
    <citation type="journal article" date="2018" name="Mol. Biol. Evol.">
        <title>Broad Genomic Sampling Reveals a Smut Pathogenic Ancestry of the Fungal Clade Ustilaginomycotina.</title>
        <authorList>
            <person name="Kijpornyongpan T."/>
            <person name="Mondo S.J."/>
            <person name="Barry K."/>
            <person name="Sandor L."/>
            <person name="Lee J."/>
            <person name="Lipzen A."/>
            <person name="Pangilinan J."/>
            <person name="LaButti K."/>
            <person name="Hainaut M."/>
            <person name="Henrissat B."/>
            <person name="Grigoriev I.V."/>
            <person name="Spatafora J.W."/>
            <person name="Aime M.C."/>
        </authorList>
    </citation>
    <scope>NUCLEOTIDE SEQUENCE [LARGE SCALE GENOMIC DNA]</scope>
    <source>
        <strain evidence="1 2">SA 807</strain>
    </source>
</reference>